<dbReference type="EMBL" id="LR031877">
    <property type="protein sequence ID" value="VDD46356.1"/>
    <property type="molecule type" value="Genomic_DNA"/>
</dbReference>
<reference evidence="5" key="1">
    <citation type="submission" date="2018-11" db="EMBL/GenBank/DDBJ databases">
        <authorList>
            <consortium name="Genoscope - CEA"/>
            <person name="William W."/>
        </authorList>
    </citation>
    <scope>NUCLEOTIDE SEQUENCE</scope>
</reference>
<evidence type="ECO:0000259" key="4">
    <source>
        <dbReference type="Pfam" id="PF16900"/>
    </source>
</evidence>
<proteinExistence type="predicted"/>
<feature type="domain" description="Replication protein A OB" evidence="4">
    <location>
        <begin position="134"/>
        <end position="212"/>
    </location>
</feature>
<feature type="compositionally biased region" description="Polar residues" evidence="2">
    <location>
        <begin position="438"/>
        <end position="453"/>
    </location>
</feature>
<feature type="domain" description="Replication protein A 70 kDa DNA-binding subunit B/D first OB fold" evidence="3">
    <location>
        <begin position="9"/>
        <end position="108"/>
    </location>
</feature>
<evidence type="ECO:0000256" key="1">
    <source>
        <dbReference type="ARBA" id="ARBA00023125"/>
    </source>
</evidence>
<dbReference type="AlphaFoldDB" id="A0A3P6FA44"/>
<sequence>MTKNKNISLLNAIKPYKQGWCIQVKLIHSWRQKTNYGGDTLELIFADETGAKILCSCKMNYIQRTQRKLRLGEWRLIETFSVSQAGGQYRPTNHTYKISIIEDTSISPSSYECDDNFLSFSSFEEIGNGTLKTSFLIDVVGQVISLRDVQSVQVSGKDKKKVEFRLLDINGQSMACCLWGKYAEQLEEHLQKSNDPNMVCFRFAKIGFYKGDVQVTNAFDASLIQFDPELPENLALKLRVSNDEFALALTDAKKQKRLTKDHTVHWNNVEMKSISEIMMATVEDDCKIICSIERMDTDWSWFYFGHNSCKSKALILKSKEGGILFSNEKPLFWCTSCHTKVTSVAPKYKLHMVVKDDTSTCKLIMLDSVGKLIVGCEAEELWDGSYDEIEDPTDLPQPIQDLVVCSGDKILQIESNSDPMTHVMDGSSIMSGGEVSVSEKNSQNSSEGTSTPFSKRKEKYELDQNSTSKKICSKSVKMEKIKDD</sequence>
<dbReference type="CDD" id="cd04481">
    <property type="entry name" value="RPA1_DBD_B_like"/>
    <property type="match status" value="1"/>
</dbReference>
<dbReference type="CDD" id="cd04476">
    <property type="entry name" value="RPA1_DBD_C"/>
    <property type="match status" value="1"/>
</dbReference>
<dbReference type="InterPro" id="IPR003871">
    <property type="entry name" value="RFA1B/D_OB_1st"/>
</dbReference>
<evidence type="ECO:0000256" key="2">
    <source>
        <dbReference type="SAM" id="MobiDB-lite"/>
    </source>
</evidence>
<evidence type="ECO:0000313" key="5">
    <source>
        <dbReference type="EMBL" id="VDD46356.1"/>
    </source>
</evidence>
<accession>A0A3P6FA44</accession>
<dbReference type="CDD" id="cd04480">
    <property type="entry name" value="RPA1_DBD_A_like"/>
    <property type="match status" value="1"/>
</dbReference>
<name>A0A3P6FA44_BRAOL</name>
<protein>
    <submittedName>
        <fullName evidence="5">Uncharacterized protein</fullName>
    </submittedName>
</protein>
<dbReference type="PANTHER" id="PTHR47165">
    <property type="entry name" value="OS03G0429900 PROTEIN"/>
    <property type="match status" value="1"/>
</dbReference>
<dbReference type="SUPFAM" id="SSF50249">
    <property type="entry name" value="Nucleic acid-binding proteins"/>
    <property type="match status" value="3"/>
</dbReference>
<dbReference type="Gene3D" id="2.40.50.140">
    <property type="entry name" value="Nucleic acid-binding proteins"/>
    <property type="match status" value="3"/>
</dbReference>
<dbReference type="Pfam" id="PF16900">
    <property type="entry name" value="REPA_OB_2"/>
    <property type="match status" value="1"/>
</dbReference>
<organism evidence="5">
    <name type="scientific">Brassica oleracea</name>
    <name type="common">Wild cabbage</name>
    <dbReference type="NCBI Taxonomy" id="3712"/>
    <lineage>
        <taxon>Eukaryota</taxon>
        <taxon>Viridiplantae</taxon>
        <taxon>Streptophyta</taxon>
        <taxon>Embryophyta</taxon>
        <taxon>Tracheophyta</taxon>
        <taxon>Spermatophyta</taxon>
        <taxon>Magnoliopsida</taxon>
        <taxon>eudicotyledons</taxon>
        <taxon>Gunneridae</taxon>
        <taxon>Pentapetalae</taxon>
        <taxon>rosids</taxon>
        <taxon>malvids</taxon>
        <taxon>Brassicales</taxon>
        <taxon>Brassicaceae</taxon>
        <taxon>Brassiceae</taxon>
        <taxon>Brassica</taxon>
    </lineage>
</organism>
<dbReference type="PANTHER" id="PTHR47165:SF4">
    <property type="entry name" value="OS03G0429900 PROTEIN"/>
    <property type="match status" value="1"/>
</dbReference>
<dbReference type="InterPro" id="IPR031657">
    <property type="entry name" value="REPA_OB_2"/>
</dbReference>
<dbReference type="GO" id="GO:0003677">
    <property type="term" value="F:DNA binding"/>
    <property type="evidence" value="ECO:0007669"/>
    <property type="project" value="UniProtKB-KW"/>
</dbReference>
<evidence type="ECO:0000259" key="3">
    <source>
        <dbReference type="Pfam" id="PF02721"/>
    </source>
</evidence>
<gene>
    <name evidence="5" type="ORF">BOLC5T33903H</name>
</gene>
<keyword evidence="1" id="KW-0238">DNA-binding</keyword>
<feature type="region of interest" description="Disordered" evidence="2">
    <location>
        <begin position="419"/>
        <end position="467"/>
    </location>
</feature>
<dbReference type="InterPro" id="IPR047192">
    <property type="entry name" value="Euk_RPA1_DBD_C"/>
</dbReference>
<dbReference type="Pfam" id="PF02721">
    <property type="entry name" value="DUF223"/>
    <property type="match status" value="1"/>
</dbReference>
<dbReference type="InterPro" id="IPR012340">
    <property type="entry name" value="NA-bd_OB-fold"/>
</dbReference>